<gene>
    <name evidence="4" type="ORF">RZO55_14430</name>
</gene>
<sequence>MKNRKFIALFSLLLVFASIPMPSCGAWIKEGHSRSGTKNSASPKSGKPDESQKEPASPYKAKKVSWKLYFVEADNHSNEIFKSQSGQSEEETELTIDFPETFLGKDKYYYHSRVSSPWSMVISGTGTQKYYVEFEKGEKLPEEDDPDQETKDKLSQWLDTARKADFAITGSEPTDQQLITKSLGESNERLLNLASMADSSGRMELYLIAKNHTPAILIISQKINNIKNLSQLIMTELVVDGDTYTVMRVGFEKTYEESTCSHDHERIQRVEPTCTENGYEIIRCRRCGKEENVILPAKGHTDIDYDGICDICFKLVNRAPEAVHYSLGDIQAGIIGKRIYLFRCIDEDYEDTMGNSQKTALFLCDSVIRSDIIGASKKLNFGDSNNYKYSNVREWLQKNAVDSIFLSDTCVGITKAFLGSTRRGMYDQLNESGLTGYGRLYQSMNDKIFILSVEEGLRYRDYLWKFNGSDINNPKSQISAYSKGYYLRTPQDGGPNDFRYGEGIYTVSLTDGNIQPVNVSETSIGIRPVMTIPQG</sequence>
<feature type="region of interest" description="Disordered" evidence="1">
    <location>
        <begin position="30"/>
        <end position="58"/>
    </location>
</feature>
<feature type="domain" description="DUF6273" evidence="3">
    <location>
        <begin position="380"/>
        <end position="533"/>
    </location>
</feature>
<evidence type="ECO:0000256" key="1">
    <source>
        <dbReference type="SAM" id="MobiDB-lite"/>
    </source>
</evidence>
<keyword evidence="2" id="KW-0732">Signal</keyword>
<evidence type="ECO:0000259" key="3">
    <source>
        <dbReference type="Pfam" id="PF19789"/>
    </source>
</evidence>
<accession>A0ABU4GP53</accession>
<dbReference type="InterPro" id="IPR046240">
    <property type="entry name" value="DUF6273"/>
</dbReference>
<name>A0ABU4GP53_9CLOT</name>
<evidence type="ECO:0000256" key="2">
    <source>
        <dbReference type="SAM" id="SignalP"/>
    </source>
</evidence>
<feature type="compositionally biased region" description="Polar residues" evidence="1">
    <location>
        <begin position="34"/>
        <end position="43"/>
    </location>
</feature>
<evidence type="ECO:0000313" key="4">
    <source>
        <dbReference type="EMBL" id="MDW2798772.1"/>
    </source>
</evidence>
<comment type="caution">
    <text evidence="4">The sequence shown here is derived from an EMBL/GenBank/DDBJ whole genome shotgun (WGS) entry which is preliminary data.</text>
</comment>
<dbReference type="Pfam" id="PF19789">
    <property type="entry name" value="DUF6273"/>
    <property type="match status" value="1"/>
</dbReference>
<dbReference type="Proteomes" id="UP001276854">
    <property type="component" value="Unassembled WGS sequence"/>
</dbReference>
<dbReference type="EMBL" id="JAWONS010000221">
    <property type="protein sequence ID" value="MDW2798772.1"/>
    <property type="molecule type" value="Genomic_DNA"/>
</dbReference>
<proteinExistence type="predicted"/>
<keyword evidence="5" id="KW-1185">Reference proteome</keyword>
<protein>
    <submittedName>
        <fullName evidence="4">DUF6273 domain-containing protein</fullName>
    </submittedName>
</protein>
<feature type="signal peptide" evidence="2">
    <location>
        <begin position="1"/>
        <end position="26"/>
    </location>
</feature>
<evidence type="ECO:0000313" key="5">
    <source>
        <dbReference type="Proteomes" id="UP001276854"/>
    </source>
</evidence>
<organism evidence="4 5">
    <name type="scientific">Clostridium boliviensis</name>
    <dbReference type="NCBI Taxonomy" id="318465"/>
    <lineage>
        <taxon>Bacteria</taxon>
        <taxon>Bacillati</taxon>
        <taxon>Bacillota</taxon>
        <taxon>Clostridia</taxon>
        <taxon>Eubacteriales</taxon>
        <taxon>Clostridiaceae</taxon>
        <taxon>Clostridium</taxon>
    </lineage>
</organism>
<reference evidence="4 5" key="1">
    <citation type="submission" date="2023-10" db="EMBL/GenBank/DDBJ databases">
        <title>A novel Glycoside Hydrolase 43-Like Enzyme from Clostrdium boliviensis is an Endo-xylanase, and a Candidate for Xylooligosaccharides Production from Different Xylan Substrates.</title>
        <authorList>
            <person name="Alvarez M.T."/>
            <person name="Rocabado-Villegas L.R."/>
            <person name="Salas-Veizaga D.M."/>
            <person name="Linares-Pasten J.A."/>
            <person name="Gudmundsdottir E.E."/>
            <person name="Hreggvidsson G.O."/>
            <person name="Adlercreutz P."/>
            <person name="Nordberg Karlsson E."/>
        </authorList>
    </citation>
    <scope>NUCLEOTIDE SEQUENCE [LARGE SCALE GENOMIC DNA]</scope>
    <source>
        <strain evidence="4 5">E-1</strain>
    </source>
</reference>
<dbReference type="RefSeq" id="WP_318064979.1">
    <property type="nucleotide sequence ID" value="NZ_JAWONS010000221.1"/>
</dbReference>
<feature type="chain" id="PRO_5045450988" evidence="2">
    <location>
        <begin position="27"/>
        <end position="535"/>
    </location>
</feature>